<dbReference type="GO" id="GO:0060429">
    <property type="term" value="P:epithelium development"/>
    <property type="evidence" value="ECO:0007669"/>
    <property type="project" value="UniProtKB-ARBA"/>
</dbReference>
<protein>
    <recommendedName>
        <fullName evidence="1">RHD domain-containing protein</fullName>
    </recommendedName>
</protein>
<dbReference type="PANTHER" id="PTHR24169:SF18">
    <property type="entry name" value="TRANSCRIPTION FACTOR RELB"/>
    <property type="match status" value="1"/>
</dbReference>
<dbReference type="GO" id="GO:0007249">
    <property type="term" value="P:canonical NF-kappaB signal transduction"/>
    <property type="evidence" value="ECO:0007669"/>
    <property type="project" value="TreeGrafter"/>
</dbReference>
<dbReference type="GO" id="GO:0005737">
    <property type="term" value="C:cytoplasm"/>
    <property type="evidence" value="ECO:0007669"/>
    <property type="project" value="InterPro"/>
</dbReference>
<dbReference type="InterPro" id="IPR011539">
    <property type="entry name" value="RHD_DNA_bind_dom"/>
</dbReference>
<sequence length="135" mass="15213">FSLQRPNLFPQVPSVVEQPKERGMRFRYECEGRSAGSILGASSTEVNKTLPGIKKVTVTVSLVTKDIPYRPHPHCLVGKDCSDGICIISLNPHTTRRHRYSSRLVMFIYYCKCAKLGGGYCVVDQYFLFVHVNAM</sequence>
<reference evidence="2" key="1">
    <citation type="submission" date="2025-08" db="UniProtKB">
        <authorList>
            <consortium name="Ensembl"/>
        </authorList>
    </citation>
    <scope>IDENTIFICATION</scope>
</reference>
<dbReference type="GO" id="GO:0033554">
    <property type="term" value="P:cellular response to stress"/>
    <property type="evidence" value="ECO:0007669"/>
    <property type="project" value="TreeGrafter"/>
</dbReference>
<proteinExistence type="predicted"/>
<evidence type="ECO:0000313" key="2">
    <source>
        <dbReference type="Ensembl" id="ENSAMXP00005002419.1"/>
    </source>
</evidence>
<dbReference type="AlphaFoldDB" id="A0A8B9GSR1"/>
<organism evidence="2 3">
    <name type="scientific">Astyanax mexicanus</name>
    <name type="common">Blind cave fish</name>
    <name type="synonym">Astyanax fasciatus mexicanus</name>
    <dbReference type="NCBI Taxonomy" id="7994"/>
    <lineage>
        <taxon>Eukaryota</taxon>
        <taxon>Metazoa</taxon>
        <taxon>Chordata</taxon>
        <taxon>Craniata</taxon>
        <taxon>Vertebrata</taxon>
        <taxon>Euteleostomi</taxon>
        <taxon>Actinopterygii</taxon>
        <taxon>Neopterygii</taxon>
        <taxon>Teleostei</taxon>
        <taxon>Ostariophysi</taxon>
        <taxon>Characiformes</taxon>
        <taxon>Characoidei</taxon>
        <taxon>Acestrorhamphidae</taxon>
        <taxon>Acestrorhamphinae</taxon>
        <taxon>Astyanax</taxon>
    </lineage>
</organism>
<feature type="domain" description="RHD" evidence="1">
    <location>
        <begin position="15"/>
        <end position="102"/>
    </location>
</feature>
<dbReference type="PANTHER" id="PTHR24169">
    <property type="entry name" value="NUCLEAR FACTOR NF-KAPPA-B PROTEIN"/>
    <property type="match status" value="1"/>
</dbReference>
<dbReference type="GO" id="GO:0045087">
    <property type="term" value="P:innate immune response"/>
    <property type="evidence" value="ECO:0007669"/>
    <property type="project" value="TreeGrafter"/>
</dbReference>
<dbReference type="GO" id="GO:0038061">
    <property type="term" value="P:non-canonical NF-kappaB signal transduction"/>
    <property type="evidence" value="ECO:0007669"/>
    <property type="project" value="TreeGrafter"/>
</dbReference>
<dbReference type="PROSITE" id="PS50254">
    <property type="entry name" value="REL_2"/>
    <property type="match status" value="1"/>
</dbReference>
<name>A0A8B9GSR1_ASTMX</name>
<dbReference type="PROSITE" id="PS01204">
    <property type="entry name" value="REL_1"/>
    <property type="match status" value="1"/>
</dbReference>
<evidence type="ECO:0000259" key="1">
    <source>
        <dbReference type="PROSITE" id="PS50254"/>
    </source>
</evidence>
<dbReference type="GO" id="GO:0005634">
    <property type="term" value="C:nucleus"/>
    <property type="evidence" value="ECO:0007669"/>
    <property type="project" value="TreeGrafter"/>
</dbReference>
<dbReference type="Pfam" id="PF00554">
    <property type="entry name" value="RHD_DNA_bind"/>
    <property type="match status" value="1"/>
</dbReference>
<dbReference type="InterPro" id="IPR037059">
    <property type="entry name" value="RHD_DNA_bind_dom_sf"/>
</dbReference>
<dbReference type="GO" id="GO:0000981">
    <property type="term" value="F:DNA-binding transcription factor activity, RNA polymerase II-specific"/>
    <property type="evidence" value="ECO:0007669"/>
    <property type="project" value="TreeGrafter"/>
</dbReference>
<evidence type="ECO:0000313" key="3">
    <source>
        <dbReference type="Proteomes" id="UP000694621"/>
    </source>
</evidence>
<dbReference type="SUPFAM" id="SSF49417">
    <property type="entry name" value="p53-like transcription factors"/>
    <property type="match status" value="1"/>
</dbReference>
<dbReference type="GO" id="GO:0034097">
    <property type="term" value="P:response to cytokine"/>
    <property type="evidence" value="ECO:0007669"/>
    <property type="project" value="TreeGrafter"/>
</dbReference>
<dbReference type="GO" id="GO:0000978">
    <property type="term" value="F:RNA polymerase II cis-regulatory region sequence-specific DNA binding"/>
    <property type="evidence" value="ECO:0007669"/>
    <property type="project" value="TreeGrafter"/>
</dbReference>
<dbReference type="InterPro" id="IPR008967">
    <property type="entry name" value="p53-like_TF_DNA-bd_sf"/>
</dbReference>
<dbReference type="InterPro" id="IPR030492">
    <property type="entry name" value="RHD_CS"/>
</dbReference>
<dbReference type="Gene3D" id="2.60.40.340">
    <property type="entry name" value="Rel homology domain (RHD), DNA-binding domain"/>
    <property type="match status" value="1"/>
</dbReference>
<dbReference type="Ensembl" id="ENSAMXT00005002698.1">
    <property type="protein sequence ID" value="ENSAMXP00005002419.1"/>
    <property type="gene ID" value="ENSAMXG00005001350.1"/>
</dbReference>
<dbReference type="GO" id="GO:0006954">
    <property type="term" value="P:inflammatory response"/>
    <property type="evidence" value="ECO:0007669"/>
    <property type="project" value="TreeGrafter"/>
</dbReference>
<dbReference type="GO" id="GO:0009653">
    <property type="term" value="P:anatomical structure morphogenesis"/>
    <property type="evidence" value="ECO:0007669"/>
    <property type="project" value="UniProtKB-ARBA"/>
</dbReference>
<accession>A0A8B9GSR1</accession>
<dbReference type="Proteomes" id="UP000694621">
    <property type="component" value="Unplaced"/>
</dbReference>
<dbReference type="GO" id="GO:0045944">
    <property type="term" value="P:positive regulation of transcription by RNA polymerase II"/>
    <property type="evidence" value="ECO:0007669"/>
    <property type="project" value="TreeGrafter"/>
</dbReference>
<dbReference type="InterPro" id="IPR000451">
    <property type="entry name" value="NFkB/Dor"/>
</dbReference>